<organism>
    <name type="scientific">Branchiostoma floridae</name>
    <name type="common">Florida lancelet</name>
    <name type="synonym">Amphioxus</name>
    <dbReference type="NCBI Taxonomy" id="7739"/>
    <lineage>
        <taxon>Eukaryota</taxon>
        <taxon>Metazoa</taxon>
        <taxon>Chordata</taxon>
        <taxon>Cephalochordata</taxon>
        <taxon>Leptocardii</taxon>
        <taxon>Amphioxiformes</taxon>
        <taxon>Branchiostomatidae</taxon>
        <taxon>Branchiostoma</taxon>
    </lineage>
</organism>
<proteinExistence type="predicted"/>
<name>C3YJ35_BRAFL</name>
<evidence type="ECO:0000256" key="1">
    <source>
        <dbReference type="SAM" id="MobiDB-lite"/>
    </source>
</evidence>
<dbReference type="InParanoid" id="C3YJ35"/>
<dbReference type="AlphaFoldDB" id="C3YJ35"/>
<sequence>MKECWQAVGRHFLLISLCTFLPVPSSQEAASLIHQKGSFNPELARLKFDNKEASPNTALEAAQLVSQRGTFNPRAVFEQESSSVAPPARPSGAPPQKLKHSWGQSLSVDQA</sequence>
<accession>C3YJ35</accession>
<evidence type="ECO:0000313" key="3">
    <source>
        <dbReference type="EMBL" id="EEN59697.1"/>
    </source>
</evidence>
<evidence type="ECO:0000256" key="2">
    <source>
        <dbReference type="SAM" id="SignalP"/>
    </source>
</evidence>
<gene>
    <name evidence="3" type="ORF">BRAFLDRAFT_126905</name>
</gene>
<feature type="signal peptide" evidence="2">
    <location>
        <begin position="1"/>
        <end position="25"/>
    </location>
</feature>
<feature type="compositionally biased region" description="Polar residues" evidence="1">
    <location>
        <begin position="102"/>
        <end position="111"/>
    </location>
</feature>
<feature type="region of interest" description="Disordered" evidence="1">
    <location>
        <begin position="77"/>
        <end position="111"/>
    </location>
</feature>
<keyword evidence="2" id="KW-0732">Signal</keyword>
<protein>
    <submittedName>
        <fullName evidence="3">Uncharacterized protein</fullName>
    </submittedName>
</protein>
<reference evidence="3" key="1">
    <citation type="journal article" date="2008" name="Nature">
        <title>The amphioxus genome and the evolution of the chordate karyotype.</title>
        <authorList>
            <consortium name="US DOE Joint Genome Institute (JGI-PGF)"/>
            <person name="Putnam N.H."/>
            <person name="Butts T."/>
            <person name="Ferrier D.E.K."/>
            <person name="Furlong R.F."/>
            <person name="Hellsten U."/>
            <person name="Kawashima T."/>
            <person name="Robinson-Rechavi M."/>
            <person name="Shoguchi E."/>
            <person name="Terry A."/>
            <person name="Yu J.-K."/>
            <person name="Benito-Gutierrez E.L."/>
            <person name="Dubchak I."/>
            <person name="Garcia-Fernandez J."/>
            <person name="Gibson-Brown J.J."/>
            <person name="Grigoriev I.V."/>
            <person name="Horton A.C."/>
            <person name="de Jong P.J."/>
            <person name="Jurka J."/>
            <person name="Kapitonov V.V."/>
            <person name="Kohara Y."/>
            <person name="Kuroki Y."/>
            <person name="Lindquist E."/>
            <person name="Lucas S."/>
            <person name="Osoegawa K."/>
            <person name="Pennacchio L.A."/>
            <person name="Salamov A.A."/>
            <person name="Satou Y."/>
            <person name="Sauka-Spengler T."/>
            <person name="Schmutz J."/>
            <person name="Shin-I T."/>
            <person name="Toyoda A."/>
            <person name="Bronner-Fraser M."/>
            <person name="Fujiyama A."/>
            <person name="Holland L.Z."/>
            <person name="Holland P.W.H."/>
            <person name="Satoh N."/>
            <person name="Rokhsar D.S."/>
        </authorList>
    </citation>
    <scope>NUCLEOTIDE SEQUENCE [LARGE SCALE GENOMIC DNA]</scope>
    <source>
        <strain evidence="3">S238N-H82</strain>
        <tissue evidence="3">Testes</tissue>
    </source>
</reference>
<dbReference type="EMBL" id="GG666517">
    <property type="protein sequence ID" value="EEN59697.1"/>
    <property type="molecule type" value="Genomic_DNA"/>
</dbReference>
<feature type="chain" id="PRO_5002935308" evidence="2">
    <location>
        <begin position="26"/>
        <end position="111"/>
    </location>
</feature>